<dbReference type="RefSeq" id="WP_051394118.1">
    <property type="nucleotide sequence ID" value="NZ_DF384213.1"/>
</dbReference>
<keyword evidence="14" id="KW-0234">DNA repair</keyword>
<evidence type="ECO:0000256" key="8">
    <source>
        <dbReference type="ARBA" id="ARBA00022769"/>
    </source>
</evidence>
<dbReference type="Pfam" id="PF17755">
    <property type="entry name" value="UvrA_DNA-bind"/>
    <property type="match status" value="1"/>
</dbReference>
<dbReference type="InterPro" id="IPR041552">
    <property type="entry name" value="UvrA_DNA-bd"/>
</dbReference>
<dbReference type="Gene3D" id="1.20.1580.10">
    <property type="entry name" value="ABC transporter ATPase like domain"/>
    <property type="match status" value="2"/>
</dbReference>
<dbReference type="InterPro" id="IPR023370">
    <property type="entry name" value="TrmO-like_N"/>
</dbReference>
<dbReference type="PANTHER" id="PTHR43152:SF3">
    <property type="entry name" value="UVRABC SYSTEM PROTEIN A"/>
    <property type="match status" value="1"/>
</dbReference>
<dbReference type="InterPro" id="IPR017871">
    <property type="entry name" value="ABC_transporter-like_CS"/>
</dbReference>
<keyword evidence="10" id="KW-0862">Zinc</keyword>
<dbReference type="Gene3D" id="2.40.30.70">
    <property type="entry name" value="YaeB-like"/>
    <property type="match status" value="1"/>
</dbReference>
<dbReference type="GO" id="GO:0006289">
    <property type="term" value="P:nucleotide-excision repair"/>
    <property type="evidence" value="ECO:0007669"/>
    <property type="project" value="InterPro"/>
</dbReference>
<dbReference type="PROSITE" id="PS00211">
    <property type="entry name" value="ABC_TRANSPORTER_1"/>
    <property type="match status" value="2"/>
</dbReference>
<keyword evidence="8" id="KW-0228">DNA excision</keyword>
<dbReference type="Gene3D" id="3.40.50.300">
    <property type="entry name" value="P-loop containing nucleotide triphosphate hydrolases"/>
    <property type="match status" value="2"/>
</dbReference>
<dbReference type="Gene3D" id="3.30.1490.20">
    <property type="entry name" value="ATP-grasp fold, A domain"/>
    <property type="match status" value="1"/>
</dbReference>
<comment type="similarity">
    <text evidence="16">Belongs to the ABC transporter superfamily. UvrA family.</text>
</comment>
<dbReference type="GO" id="GO:0008270">
    <property type="term" value="F:zinc ion binding"/>
    <property type="evidence" value="ECO:0007669"/>
    <property type="project" value="UniProtKB-KW"/>
</dbReference>
<dbReference type="CDD" id="cd03271">
    <property type="entry name" value="ABC_UvrA_II"/>
    <property type="match status" value="1"/>
</dbReference>
<evidence type="ECO:0000256" key="9">
    <source>
        <dbReference type="ARBA" id="ARBA00022771"/>
    </source>
</evidence>
<organism evidence="21">
    <name type="scientific">Clostridium botulinum B str. Osaka05</name>
    <dbReference type="NCBI Taxonomy" id="1407017"/>
    <lineage>
        <taxon>Bacteria</taxon>
        <taxon>Bacillati</taxon>
        <taxon>Bacillota</taxon>
        <taxon>Clostridia</taxon>
        <taxon>Eubacteriales</taxon>
        <taxon>Clostridiaceae</taxon>
        <taxon>Clostridium</taxon>
    </lineage>
</organism>
<dbReference type="InterPro" id="IPR004602">
    <property type="entry name" value="UvrA"/>
</dbReference>
<evidence type="ECO:0000256" key="14">
    <source>
        <dbReference type="ARBA" id="ARBA00023204"/>
    </source>
</evidence>
<evidence type="ECO:0000256" key="17">
    <source>
        <dbReference type="ARBA" id="ARBA00039316"/>
    </source>
</evidence>
<dbReference type="InterPro" id="IPR013815">
    <property type="entry name" value="ATP_grasp_subdomain_1"/>
</dbReference>
<keyword evidence="3" id="KW-0949">S-adenosyl-L-methionine</keyword>
<keyword evidence="11" id="KW-0067">ATP-binding</keyword>
<evidence type="ECO:0000256" key="5">
    <source>
        <dbReference type="ARBA" id="ARBA00022737"/>
    </source>
</evidence>
<keyword evidence="9" id="KW-0863">Zinc-finger</keyword>
<dbReference type="GO" id="GO:0005737">
    <property type="term" value="C:cytoplasm"/>
    <property type="evidence" value="ECO:0007669"/>
    <property type="project" value="UniProtKB-SubCell"/>
</dbReference>
<gene>
    <name evidence="21" type="ORF">CBO05C_0428</name>
</gene>
<dbReference type="InterPro" id="IPR023368">
    <property type="entry name" value="UPF0066_cons_site"/>
</dbReference>
<comment type="subcellular location">
    <subcellularLocation>
        <location evidence="1">Cytoplasm</location>
    </subcellularLocation>
</comment>
<evidence type="ECO:0000256" key="7">
    <source>
        <dbReference type="ARBA" id="ARBA00022763"/>
    </source>
</evidence>
<keyword evidence="13" id="KW-0238">DNA-binding</keyword>
<dbReference type="GO" id="GO:0004518">
    <property type="term" value="F:nuclease activity"/>
    <property type="evidence" value="ECO:0007669"/>
    <property type="project" value="UniProtKB-KW"/>
</dbReference>
<accession>A0A0S6U1R6</accession>
<dbReference type="SUPFAM" id="SSF118196">
    <property type="entry name" value="YaeB-like"/>
    <property type="match status" value="2"/>
</dbReference>
<keyword evidence="7" id="KW-0227">DNA damage</keyword>
<sequence>MESTTEYNLIPIGKVEIKDNVSSIVINKEYISCLKYLSLFSHAIIIYLENIKPNNPFSQRNIKIISIDQRSGIVCFHGSQYFSLGDVVYDIKPYFPCEDRVKECSIPKYDYSLPVCKVKNIEPKTVRREEEHLLTDRRVYPIGNIRKIKGEFFIQVFKDFELYFQELKGYSHIKIFWWFHRFDKDKYRRITECEPPYENAPRTGVFASRSPVRPNPIALTTARIINFDKALGRIRISDLDCFDNTPLIKIEPYIPSKDLVSDFKVPKWLAHWPEWLDDRETKLTMDETSLKPSSLDSIKKYSRYSNKTSNTTDFFYIEKELKEEKRKGIFVKGARQNNLKNISVTIPYNKITVITGVSGSGKSSLAFDTIFAESQRRFINSLSMSNSSMNGQMETPDIDMVYGLLPSISISQKNIARNPRSTVGTMTDMYDCLRTLFASIGIRHCPDCGTAIIPLSAEEITQILSQLSFGTIIKITPFKVNNPSYEYVVSERVSTNGILRNYIKESLEIGKGAIYVTINNEDKLLFQSTQVCYHCNRILFELTPSTFSYNNPESMCPVCNGLGIKMEVDPNLIVSRPDLSILDGASKWWGNLRSFSNKPNANWMKAEILALAEEIGIDLEKPWNELPGDFQKQCIWGSNDREVTFVYRNDKRRKGTITRPVEGAYNCIKRIFSHSGGESSKRIAKEFMKQSSCDYCHGERLSKEGRMVEIEGTPFPKVASMTIKELKKWVEELPKSLSDSKLAIAESILKELHNRLERYIKVGLSYLTLDRSIPTLSGGELQRLKLVTQLGNGITNILYVLDEPSMGLHPKDYRRLMDTIKELRDNGNTIIVVEHNKDIMCMADYIIDIGPEAGADGGKIVAEGTLSEIMNNSNSETGKYLSREKQVSIKKSVICNENNWIKLTGSGCNNLKDINICFPVGAITCVTGVSGSGKSSLVSQSLYPAIESRINEKEDISRYCDTLSGEDNFDKIIHVNQSPIGRTPRSNPATYTGIMDEIRNLFAHTEEAKKRGYKVNKFSFNSKEGQCEVCHGEGRVCTPVSFMADIWTECTVCKGRRYKKDILQVKYKGKNIYDVLEMNVREALDFFIDQLEITRILNTLSEVGLGYLKLGQSALTLSGGEAQRIKLAKELSINSMGKTLYILDEPTTGLHFLDIQNLLILLEKIKNTGSTIVIIEHNLDVIRNSDWIIDLGPEGGSKGGYVIAQGTPEDVAKVKESYTGNLLNDEFKW</sequence>
<evidence type="ECO:0000256" key="18">
    <source>
        <dbReference type="ARBA" id="ARBA00042156"/>
    </source>
</evidence>
<keyword evidence="12" id="KW-0267">Excision nuclease</keyword>
<dbReference type="InterPro" id="IPR036413">
    <property type="entry name" value="YaeB-like_sf"/>
</dbReference>
<dbReference type="EMBL" id="DF384213">
    <property type="protein sequence ID" value="GAE00738.1"/>
    <property type="molecule type" value="Genomic_DNA"/>
</dbReference>
<proteinExistence type="inferred from homology"/>
<evidence type="ECO:0000256" key="13">
    <source>
        <dbReference type="ARBA" id="ARBA00023125"/>
    </source>
</evidence>
<evidence type="ECO:0000256" key="10">
    <source>
        <dbReference type="ARBA" id="ARBA00022833"/>
    </source>
</evidence>
<evidence type="ECO:0000256" key="2">
    <source>
        <dbReference type="ARBA" id="ARBA00022490"/>
    </source>
</evidence>
<comment type="similarity">
    <text evidence="15">Belongs to the tRNA methyltransferase O family.</text>
</comment>
<reference evidence="21" key="1">
    <citation type="submission" date="2013-10" db="EMBL/GenBank/DDBJ databases">
        <title>Draft genome sequence of Clostridium botulinum type B strain Osaka05.</title>
        <authorList>
            <person name="Sakaguchi Y."/>
            <person name="Hosomi K."/>
            <person name="Uchiyama J."/>
            <person name="Ogura Y."/>
            <person name="Sakaguchi M."/>
            <person name="Kohda T."/>
            <person name="Mukamoto M."/>
            <person name="Misawa N."/>
            <person name="Matsuzaki S."/>
            <person name="Hayashi T."/>
            <person name="Kozaki S."/>
        </authorList>
    </citation>
    <scope>NUCLEOTIDE SEQUENCE</scope>
    <source>
        <strain evidence="21">Osaka05</strain>
    </source>
</reference>
<dbReference type="Pfam" id="PF01980">
    <property type="entry name" value="TrmO_N"/>
    <property type="match status" value="1"/>
</dbReference>
<evidence type="ECO:0000256" key="6">
    <source>
        <dbReference type="ARBA" id="ARBA00022741"/>
    </source>
</evidence>
<feature type="domain" description="ABC transporter" evidence="19">
    <location>
        <begin position="895"/>
        <end position="1224"/>
    </location>
</feature>
<dbReference type="Proteomes" id="UP000054164">
    <property type="component" value="Unassembled WGS sequence"/>
</dbReference>
<dbReference type="InterPro" id="IPR003439">
    <property type="entry name" value="ABC_transporter-like_ATP-bd"/>
</dbReference>
<dbReference type="InterPro" id="IPR036414">
    <property type="entry name" value="YaeB_N_sf"/>
</dbReference>
<dbReference type="GO" id="GO:0016887">
    <property type="term" value="F:ATP hydrolysis activity"/>
    <property type="evidence" value="ECO:0007669"/>
    <property type="project" value="InterPro"/>
</dbReference>
<evidence type="ECO:0000256" key="12">
    <source>
        <dbReference type="ARBA" id="ARBA00022881"/>
    </source>
</evidence>
<evidence type="ECO:0000256" key="16">
    <source>
        <dbReference type="ARBA" id="ARBA00038000"/>
    </source>
</evidence>
<evidence type="ECO:0000259" key="20">
    <source>
        <dbReference type="PROSITE" id="PS51668"/>
    </source>
</evidence>
<evidence type="ECO:0000259" key="19">
    <source>
        <dbReference type="PROSITE" id="PS50893"/>
    </source>
</evidence>
<dbReference type="InterPro" id="IPR027417">
    <property type="entry name" value="P-loop_NTPase"/>
</dbReference>
<protein>
    <recommendedName>
        <fullName evidence="17">UvrABC system protein A</fullName>
    </recommendedName>
    <alternativeName>
        <fullName evidence="18">Excinuclease ABC subunit A</fullName>
    </alternativeName>
</protein>
<dbReference type="PROSITE" id="PS50893">
    <property type="entry name" value="ABC_TRANSPORTER_2"/>
    <property type="match status" value="1"/>
</dbReference>
<dbReference type="GO" id="GO:0003677">
    <property type="term" value="F:DNA binding"/>
    <property type="evidence" value="ECO:0007669"/>
    <property type="project" value="UniProtKB-KW"/>
</dbReference>
<keyword evidence="5" id="KW-0677">Repeat</keyword>
<evidence type="ECO:0000256" key="11">
    <source>
        <dbReference type="ARBA" id="ARBA00022840"/>
    </source>
</evidence>
<evidence type="ECO:0000313" key="21">
    <source>
        <dbReference type="EMBL" id="GAE00738.1"/>
    </source>
</evidence>
<dbReference type="GO" id="GO:0009380">
    <property type="term" value="C:excinuclease repair complex"/>
    <property type="evidence" value="ECO:0007669"/>
    <property type="project" value="InterPro"/>
</dbReference>
<dbReference type="AlphaFoldDB" id="A0A0S6U1R6"/>
<dbReference type="PROSITE" id="PS01318">
    <property type="entry name" value="TSAA_1"/>
    <property type="match status" value="1"/>
</dbReference>
<keyword evidence="4" id="KW-0479">Metal-binding</keyword>
<dbReference type="PANTHER" id="PTHR43152">
    <property type="entry name" value="UVRABC SYSTEM PROTEIN A"/>
    <property type="match status" value="1"/>
</dbReference>
<dbReference type="NCBIfam" id="TIGR00630">
    <property type="entry name" value="uvra"/>
    <property type="match status" value="1"/>
</dbReference>
<name>A0A0S6U1R6_CLOBO</name>
<dbReference type="Gene3D" id="1.10.8.280">
    <property type="entry name" value="ABC transporter ATPase domain-like"/>
    <property type="match status" value="1"/>
</dbReference>
<dbReference type="HOGENOM" id="CLU_001370_0_2_9"/>
<keyword evidence="6" id="KW-0547">Nucleotide-binding</keyword>
<dbReference type="PROSITE" id="PS51668">
    <property type="entry name" value="TSAA_2"/>
    <property type="match status" value="1"/>
</dbReference>
<evidence type="ECO:0000256" key="4">
    <source>
        <dbReference type="ARBA" id="ARBA00022723"/>
    </source>
</evidence>
<evidence type="ECO:0000256" key="15">
    <source>
        <dbReference type="ARBA" id="ARBA00033753"/>
    </source>
</evidence>
<dbReference type="GO" id="GO:0005524">
    <property type="term" value="F:ATP binding"/>
    <property type="evidence" value="ECO:0007669"/>
    <property type="project" value="UniProtKB-KW"/>
</dbReference>
<evidence type="ECO:0000256" key="1">
    <source>
        <dbReference type="ARBA" id="ARBA00004496"/>
    </source>
</evidence>
<feature type="domain" description="TsaA-like" evidence="20">
    <location>
        <begin position="139"/>
        <end position="262"/>
    </location>
</feature>
<keyword evidence="2" id="KW-0963">Cytoplasm</keyword>
<evidence type="ECO:0000256" key="3">
    <source>
        <dbReference type="ARBA" id="ARBA00022691"/>
    </source>
</evidence>
<dbReference type="SUPFAM" id="SSF52540">
    <property type="entry name" value="P-loop containing nucleoside triphosphate hydrolases"/>
    <property type="match status" value="2"/>
</dbReference>